<dbReference type="InterPro" id="IPR001647">
    <property type="entry name" value="HTH_TetR"/>
</dbReference>
<keyword evidence="1" id="KW-0805">Transcription regulation</keyword>
<dbReference type="PROSITE" id="PS50977">
    <property type="entry name" value="HTH_TETR_2"/>
    <property type="match status" value="1"/>
</dbReference>
<evidence type="ECO:0000259" key="5">
    <source>
        <dbReference type="PROSITE" id="PS50977"/>
    </source>
</evidence>
<comment type="caution">
    <text evidence="6">The sequence shown here is derived from an EMBL/GenBank/DDBJ whole genome shotgun (WGS) entry which is preliminary data.</text>
</comment>
<evidence type="ECO:0000256" key="1">
    <source>
        <dbReference type="ARBA" id="ARBA00023015"/>
    </source>
</evidence>
<dbReference type="Proteomes" id="UP000562352">
    <property type="component" value="Unassembled WGS sequence"/>
</dbReference>
<dbReference type="SUPFAM" id="SSF46689">
    <property type="entry name" value="Homeodomain-like"/>
    <property type="match status" value="1"/>
</dbReference>
<organism evidence="6 7">
    <name type="scientific">Planomonospora venezuelensis</name>
    <dbReference type="NCBI Taxonomy" id="1999"/>
    <lineage>
        <taxon>Bacteria</taxon>
        <taxon>Bacillati</taxon>
        <taxon>Actinomycetota</taxon>
        <taxon>Actinomycetes</taxon>
        <taxon>Streptosporangiales</taxon>
        <taxon>Streptosporangiaceae</taxon>
        <taxon>Planomonospora</taxon>
    </lineage>
</organism>
<dbReference type="GO" id="GO:0003700">
    <property type="term" value="F:DNA-binding transcription factor activity"/>
    <property type="evidence" value="ECO:0007669"/>
    <property type="project" value="TreeGrafter"/>
</dbReference>
<evidence type="ECO:0000313" key="7">
    <source>
        <dbReference type="Proteomes" id="UP000562352"/>
    </source>
</evidence>
<dbReference type="EMBL" id="JACHJJ010000008">
    <property type="protein sequence ID" value="MBB5963587.1"/>
    <property type="molecule type" value="Genomic_DNA"/>
</dbReference>
<dbReference type="GO" id="GO:0000976">
    <property type="term" value="F:transcription cis-regulatory region binding"/>
    <property type="evidence" value="ECO:0007669"/>
    <property type="project" value="TreeGrafter"/>
</dbReference>
<dbReference type="AlphaFoldDB" id="A0A841D581"/>
<keyword evidence="3" id="KW-0804">Transcription</keyword>
<keyword evidence="2 4" id="KW-0238">DNA-binding</keyword>
<evidence type="ECO:0000256" key="3">
    <source>
        <dbReference type="ARBA" id="ARBA00023163"/>
    </source>
</evidence>
<proteinExistence type="predicted"/>
<keyword evidence="7" id="KW-1185">Reference proteome</keyword>
<dbReference type="PRINTS" id="PR00455">
    <property type="entry name" value="HTHTETR"/>
</dbReference>
<gene>
    <name evidence="6" type="ORF">FHS22_002867</name>
</gene>
<sequence>MARPSDTKTRIQAAARELFLAQGVRNTSLKQISDRLGITKPALYYHFASRDDLVRSILQPFMDELEAFVAGREPTDARRLLDDYFDLVWRHREVFMIILNDPATLAALDLVDRIWEWRRRLAALLLGPDPSAAARIRATVAFGGMSDCVVEHRALPFEEVKSVAVGAALAALAA</sequence>
<dbReference type="Pfam" id="PF00440">
    <property type="entry name" value="TetR_N"/>
    <property type="match status" value="1"/>
</dbReference>
<dbReference type="InterPro" id="IPR009057">
    <property type="entry name" value="Homeodomain-like_sf"/>
</dbReference>
<evidence type="ECO:0000256" key="4">
    <source>
        <dbReference type="PROSITE-ProRule" id="PRU00335"/>
    </source>
</evidence>
<dbReference type="InterPro" id="IPR050109">
    <property type="entry name" value="HTH-type_TetR-like_transc_reg"/>
</dbReference>
<dbReference type="PANTHER" id="PTHR30055">
    <property type="entry name" value="HTH-TYPE TRANSCRIPTIONAL REGULATOR RUTR"/>
    <property type="match status" value="1"/>
</dbReference>
<evidence type="ECO:0000256" key="2">
    <source>
        <dbReference type="ARBA" id="ARBA00023125"/>
    </source>
</evidence>
<dbReference type="RefSeq" id="WP_184941836.1">
    <property type="nucleotide sequence ID" value="NZ_BAAAWZ010000001.1"/>
</dbReference>
<feature type="DNA-binding region" description="H-T-H motif" evidence="4">
    <location>
        <begin position="28"/>
        <end position="47"/>
    </location>
</feature>
<protein>
    <submittedName>
        <fullName evidence="6">AcrR family transcriptional regulator</fullName>
    </submittedName>
</protein>
<dbReference type="Gene3D" id="1.10.357.10">
    <property type="entry name" value="Tetracycline Repressor, domain 2"/>
    <property type="match status" value="1"/>
</dbReference>
<dbReference type="PANTHER" id="PTHR30055:SF234">
    <property type="entry name" value="HTH-TYPE TRANSCRIPTIONAL REGULATOR BETI"/>
    <property type="match status" value="1"/>
</dbReference>
<name>A0A841D581_PLAVE</name>
<evidence type="ECO:0000313" key="6">
    <source>
        <dbReference type="EMBL" id="MBB5963587.1"/>
    </source>
</evidence>
<reference evidence="6 7" key="1">
    <citation type="submission" date="2020-08" db="EMBL/GenBank/DDBJ databases">
        <title>Genomic Encyclopedia of Type Strains, Phase III (KMG-III): the genomes of soil and plant-associated and newly described type strains.</title>
        <authorList>
            <person name="Whitman W."/>
        </authorList>
    </citation>
    <scope>NUCLEOTIDE SEQUENCE [LARGE SCALE GENOMIC DNA]</scope>
    <source>
        <strain evidence="6 7">CECT 3303</strain>
    </source>
</reference>
<accession>A0A841D581</accession>
<feature type="domain" description="HTH tetR-type" evidence="5">
    <location>
        <begin position="5"/>
        <end position="65"/>
    </location>
</feature>